<evidence type="ECO:0000313" key="16">
    <source>
        <dbReference type="EMBL" id="ATQ38355.1"/>
    </source>
</evidence>
<keyword evidence="5 12" id="KW-0597">Phosphoprotein</keyword>
<dbReference type="GO" id="GO:0003677">
    <property type="term" value="F:DNA binding"/>
    <property type="evidence" value="ECO:0007669"/>
    <property type="project" value="UniProtKB-UniRule"/>
</dbReference>
<dbReference type="EMBL" id="MF588716">
    <property type="protein sequence ID" value="ATQ38355.1"/>
    <property type="molecule type" value="Genomic_DNA"/>
</dbReference>
<keyword evidence="11 12" id="KW-0804">Transcription</keyword>
<keyword evidence="6 12" id="KW-1048">Host nucleus</keyword>
<gene>
    <name evidence="12 16" type="primary">E2</name>
</gene>
<organism evidence="16">
    <name type="scientific">Gammapapillomavirus 12</name>
    <dbReference type="NCBI Taxonomy" id="1513257"/>
    <lineage>
        <taxon>Viruses</taxon>
        <taxon>Monodnaviria</taxon>
        <taxon>Shotokuvirae</taxon>
        <taxon>Cossaviricota</taxon>
        <taxon>Papovaviricetes</taxon>
        <taxon>Zurhausenvirales</taxon>
        <taxon>Papillomaviridae</taxon>
        <taxon>Firstpapillomavirinae</taxon>
        <taxon>Gammapapillomavirus</taxon>
    </lineage>
</organism>
<dbReference type="InterPro" id="IPR042503">
    <property type="entry name" value="Regulatory_protein_E2_N_1"/>
</dbReference>
<reference evidence="16" key="1">
    <citation type="journal article" date="2018" name="MSphere">
        <title>Metagenomic Discovery of 83 New Human Papillomavirus Types in Patients with Immunodeficiency.</title>
        <authorList>
            <person name="Pastrana D.V."/>
            <person name="Peretti A."/>
            <person name="Welch N.L."/>
            <person name="Borgogna C."/>
            <person name="Olivero C."/>
            <person name="Badolato R."/>
            <person name="Notarangelo L.D."/>
            <person name="Gariglio M."/>
            <person name="FitzGerald P.C."/>
            <person name="McIntosh C.E."/>
            <person name="Reeves J."/>
            <person name="Starrett G.J."/>
            <person name="Bliskovsky V."/>
            <person name="Velez D."/>
            <person name="Brownell I."/>
            <person name="Yarchoan R."/>
            <person name="Wyvill K.M."/>
            <person name="Uldrick T.S."/>
            <person name="Maldarelli F."/>
            <person name="Lisco A."/>
            <person name="Sereti I."/>
            <person name="Gonzalez C.M."/>
            <person name="Androphy E.J."/>
            <person name="McBride A.A."/>
            <person name="Van Doorslaer K."/>
            <person name="Garcia F."/>
            <person name="Dvoretzky I."/>
            <person name="Liu J.S."/>
            <person name="Han J."/>
            <person name="Murphy P.M."/>
            <person name="McDermott D.H."/>
            <person name="Buck C.B."/>
        </authorList>
    </citation>
    <scope>NUCLEOTIDE SEQUENCE</scope>
    <source>
        <strain evidence="16">Gamma12_EV07c367</strain>
    </source>
</reference>
<evidence type="ECO:0000256" key="12">
    <source>
        <dbReference type="HAMAP-Rule" id="MF_04001"/>
    </source>
</evidence>
<keyword evidence="3 12" id="KW-0678">Repressor</keyword>
<feature type="compositionally biased region" description="Low complexity" evidence="13">
    <location>
        <begin position="219"/>
        <end position="229"/>
    </location>
</feature>
<evidence type="ECO:0000256" key="3">
    <source>
        <dbReference type="ARBA" id="ARBA00022491"/>
    </source>
</evidence>
<evidence type="ECO:0000256" key="4">
    <source>
        <dbReference type="ARBA" id="ARBA00022518"/>
    </source>
</evidence>
<sequence length="392" mass="44874">METQETLTARFVAQQDIQLTLIEKESTKLEDHIAYWESVRKEMVLAYYSRKEGYNRLGLQPLPVTTVSEYRAKEAIKIVLLLKSLSKSAFANEPWSLSEVSAEILNTSPKNCFKKQPCNVTVYFDNNANNSFVYTSWNFIYYEDDNNIWHKTEGLVDSNGLYYKDYTGDLNYFQLFQPDAEKYGQTGQWTVKFKDETLFASISSASRAVPEPSNEAFESSTDPTSSSQVSRKRHRETEEDTDTESPSSSTISGLRRRRREPRKSTTTTRGRRGTSDNSAPTPEEVGSGSRSLPRTGLPRLRRLQEEARDPPLIILKGHPNTLKCWRYRSHNRYPHLFQACSTVFHWVGDNADKHESARVLLAFIDDTQRQTFIESVTLPKGTEYALGQLNSL</sequence>
<dbReference type="Proteomes" id="UP000289489">
    <property type="component" value="Segment"/>
</dbReference>
<comment type="PTM">
    <text evidence="12">Sumoylation plays a regulatory role in E2 transcriptional activity.</text>
</comment>
<comment type="subcellular location">
    <subcellularLocation>
        <location evidence="1 12">Host nucleus</location>
    </subcellularLocation>
</comment>
<dbReference type="InterPro" id="IPR042504">
    <property type="entry name" value="Regulatory_protein_E2_N_2"/>
</dbReference>
<name>A0A2D2ALL4_9PAPI</name>
<dbReference type="InterPro" id="IPR001866">
    <property type="entry name" value="PPV_E2_N"/>
</dbReference>
<evidence type="ECO:0000259" key="14">
    <source>
        <dbReference type="Pfam" id="PF00508"/>
    </source>
</evidence>
<feature type="region of interest" description="DNA-binding domain" evidence="12">
    <location>
        <begin position="309"/>
        <end position="392"/>
    </location>
</feature>
<evidence type="ECO:0000256" key="1">
    <source>
        <dbReference type="ARBA" id="ARBA00004147"/>
    </source>
</evidence>
<dbReference type="GO" id="GO:0006260">
    <property type="term" value="P:DNA replication"/>
    <property type="evidence" value="ECO:0007669"/>
    <property type="project" value="UniProtKB-KW"/>
</dbReference>
<dbReference type="Gene3D" id="2.170.200.10">
    <property type="entry name" value="Papillomavirus E2 early protein domain"/>
    <property type="match status" value="1"/>
</dbReference>
<evidence type="ECO:0000256" key="7">
    <source>
        <dbReference type="ARBA" id="ARBA00022705"/>
    </source>
</evidence>
<comment type="similarity">
    <text evidence="2">Belongs to the papillomaviridae E8^E2C protein family.</text>
</comment>
<evidence type="ECO:0000256" key="6">
    <source>
        <dbReference type="ARBA" id="ARBA00022562"/>
    </source>
</evidence>
<dbReference type="GO" id="GO:0042025">
    <property type="term" value="C:host cell nucleus"/>
    <property type="evidence" value="ECO:0007669"/>
    <property type="project" value="UniProtKB-SubCell"/>
</dbReference>
<dbReference type="Gene3D" id="3.30.70.330">
    <property type="match status" value="1"/>
</dbReference>
<feature type="domain" description="Papillomavirus E2 C-terminal" evidence="15">
    <location>
        <begin position="311"/>
        <end position="388"/>
    </location>
</feature>
<comment type="caution">
    <text evidence="12">Lacks conserved residue(s) required for the propagation of feature annotation.</text>
</comment>
<dbReference type="GO" id="GO:0039693">
    <property type="term" value="P:viral DNA genome replication"/>
    <property type="evidence" value="ECO:0007669"/>
    <property type="project" value="UniProtKB-UniRule"/>
</dbReference>
<dbReference type="SUPFAM" id="SSF51332">
    <property type="entry name" value="E2 regulatory, transactivation domain"/>
    <property type="match status" value="1"/>
</dbReference>
<evidence type="ECO:0000259" key="15">
    <source>
        <dbReference type="Pfam" id="PF00511"/>
    </source>
</evidence>
<comment type="PTM">
    <text evidence="12">Phosphorylated.</text>
</comment>
<evidence type="ECO:0000256" key="10">
    <source>
        <dbReference type="ARBA" id="ARBA00023159"/>
    </source>
</evidence>
<dbReference type="GO" id="GO:0000166">
    <property type="term" value="F:nucleotide binding"/>
    <property type="evidence" value="ECO:0007669"/>
    <property type="project" value="UniProtKB-UniRule"/>
</dbReference>
<keyword evidence="7 12" id="KW-0235">DNA replication</keyword>
<evidence type="ECO:0000256" key="11">
    <source>
        <dbReference type="ARBA" id="ARBA00023163"/>
    </source>
</evidence>
<keyword evidence="12" id="KW-0832">Ubl conjugation</keyword>
<dbReference type="GO" id="GO:0006275">
    <property type="term" value="P:regulation of DNA replication"/>
    <property type="evidence" value="ECO:0007669"/>
    <property type="project" value="UniProtKB-UniRule"/>
</dbReference>
<dbReference type="GO" id="GO:0003700">
    <property type="term" value="F:DNA-binding transcription factor activity"/>
    <property type="evidence" value="ECO:0007669"/>
    <property type="project" value="UniProtKB-UniRule"/>
</dbReference>
<protein>
    <recommendedName>
        <fullName evidence="12">Regulatory protein E2</fullName>
    </recommendedName>
</protein>
<dbReference type="GO" id="GO:0006351">
    <property type="term" value="P:DNA-templated transcription"/>
    <property type="evidence" value="ECO:0007669"/>
    <property type="project" value="UniProtKB-UniRule"/>
</dbReference>
<feature type="domain" description="Papillomavirus E2 N-terminal" evidence="14">
    <location>
        <begin position="5"/>
        <end position="201"/>
    </location>
</feature>
<dbReference type="Gene3D" id="1.10.287.30">
    <property type="entry name" value="E2 (early) protein, N terminal domain, subdomain 1"/>
    <property type="match status" value="1"/>
</dbReference>
<keyword evidence="4 12" id="KW-0244">Early protein</keyword>
<dbReference type="InterPro" id="IPR012677">
    <property type="entry name" value="Nucleotide-bd_a/b_plait_sf"/>
</dbReference>
<comment type="function">
    <text evidence="12">Plays a role in the initiation of viral DNA replication. A dimer of E2 interacts with a dimer of E1 in order to improve specificity of E1 DNA binding activity. Once the complex recognizes and binds DNA at specific sites, the E2 dimer is removed from DNA. E2 also regulates viral transcription through binding to the E2RE response element (5'-ACCNNNNNNGGT-3') present in multiple copies in the regulatory regions of the viral genome. Activates or represses transcription depending on E2RE's position with regards to proximal promoter elements including the TATA-box. Repression occurs by sterically hindering the assembly of the transcription initiation complex.</text>
</comment>
<keyword evidence="12" id="KW-1017">Isopeptide bond</keyword>
<proteinExistence type="inferred from homology"/>
<keyword evidence="10 12" id="KW-0010">Activator</keyword>
<feature type="region of interest" description="Disordered" evidence="13">
    <location>
        <begin position="205"/>
        <end position="296"/>
    </location>
</feature>
<comment type="similarity">
    <text evidence="12">Belongs to the papillomaviridae E2 protein family.</text>
</comment>
<evidence type="ECO:0000256" key="13">
    <source>
        <dbReference type="SAM" id="MobiDB-lite"/>
    </source>
</evidence>
<dbReference type="InterPro" id="IPR035975">
    <property type="entry name" value="E2/EBNA1_C_sf"/>
</dbReference>
<dbReference type="InterPro" id="IPR000427">
    <property type="entry name" value="Papillomavirus_E2_C"/>
</dbReference>
<accession>A0A2D2ALL4</accession>
<evidence type="ECO:0000256" key="5">
    <source>
        <dbReference type="ARBA" id="ARBA00022553"/>
    </source>
</evidence>
<evidence type="ECO:0000256" key="9">
    <source>
        <dbReference type="ARBA" id="ARBA00023125"/>
    </source>
</evidence>
<dbReference type="Pfam" id="PF00508">
    <property type="entry name" value="PPV_E2_N"/>
    <property type="match status" value="1"/>
</dbReference>
<dbReference type="HAMAP" id="MF_04001">
    <property type="entry name" value="PPV_E2"/>
    <property type="match status" value="1"/>
</dbReference>
<comment type="subunit">
    <text evidence="12">Binds DNA as homodimer. Interacts with protein E1; this interaction greatly increases E1 DNA-binding activity. Interacts with protein L1; this interaction enhances E2-dependent replication and transcription activation. Interacts with protein L2; this interaction inhibits E2 transcriptional activity but not DNA replication function E2. Interacts with protein E7; this interaction inhibits E7 oncogenic activity. Interacts with host TAF1; this interaction modulates E2-dependent transcriptional regulation. Interacts with host BRD4; this interaction mediates E2 transcriptional activation function. Additionally, the interaction with host BRD4 on mitotic chromosomes mediates tethering of the viral genome. Interacts with host TOPBP1; this interaction is required for optimal viral DNA replication.</text>
</comment>
<dbReference type="InterPro" id="IPR036050">
    <property type="entry name" value="Regulatory_protein_E2_N"/>
</dbReference>
<keyword evidence="8 12" id="KW-0805">Transcription regulation</keyword>
<feature type="cross-link" description="Glycyl lysine isopeptide (Lys-Gly) (interchain with G-Cter in SUMO)" evidence="12">
    <location>
        <position position="316"/>
    </location>
</feature>
<dbReference type="InterPro" id="IPR033668">
    <property type="entry name" value="Reg_prot_E2"/>
</dbReference>
<dbReference type="Pfam" id="PF00511">
    <property type="entry name" value="PPV_E2_C"/>
    <property type="match status" value="1"/>
</dbReference>
<keyword evidence="9 12" id="KW-0238">DNA-binding</keyword>
<evidence type="ECO:0000256" key="2">
    <source>
        <dbReference type="ARBA" id="ARBA00007794"/>
    </source>
</evidence>
<dbReference type="SUPFAM" id="SSF54957">
    <property type="entry name" value="Viral DNA-binding domain"/>
    <property type="match status" value="1"/>
</dbReference>
<evidence type="ECO:0000256" key="8">
    <source>
        <dbReference type="ARBA" id="ARBA00023015"/>
    </source>
</evidence>